<reference evidence="2" key="1">
    <citation type="submission" date="2023-06" db="EMBL/GenBank/DDBJ databases">
        <title>Survivors Of The Sea: Transcriptome response of Skeletonema marinoi to long-term dormancy.</title>
        <authorList>
            <person name="Pinder M.I.M."/>
            <person name="Kourtchenko O."/>
            <person name="Robertson E.K."/>
            <person name="Larsson T."/>
            <person name="Maumus F."/>
            <person name="Osuna-Cruz C.M."/>
            <person name="Vancaester E."/>
            <person name="Stenow R."/>
            <person name="Vandepoele K."/>
            <person name="Ploug H."/>
            <person name="Bruchert V."/>
            <person name="Godhe A."/>
            <person name="Topel M."/>
        </authorList>
    </citation>
    <scope>NUCLEOTIDE SEQUENCE</scope>
    <source>
        <strain evidence="2">R05AC</strain>
    </source>
</reference>
<name>A0AAD9DDX0_9STRA</name>
<protein>
    <submittedName>
        <fullName evidence="2">Uncharacterized protein</fullName>
    </submittedName>
</protein>
<dbReference type="Proteomes" id="UP001224775">
    <property type="component" value="Unassembled WGS sequence"/>
</dbReference>
<sequence>MTMGMSVKRGKEGCTRRRLEAKYGVGAAVMRGSNGAKDDDEAAEDLDGECEEDEMNGEEL</sequence>
<dbReference type="EMBL" id="JATAAI010000008">
    <property type="protein sequence ID" value="KAK1744026.1"/>
    <property type="molecule type" value="Genomic_DNA"/>
</dbReference>
<feature type="compositionally biased region" description="Acidic residues" evidence="1">
    <location>
        <begin position="38"/>
        <end position="60"/>
    </location>
</feature>
<gene>
    <name evidence="2" type="ORF">QTG54_005623</name>
</gene>
<proteinExistence type="predicted"/>
<feature type="region of interest" description="Disordered" evidence="1">
    <location>
        <begin position="31"/>
        <end position="60"/>
    </location>
</feature>
<accession>A0AAD9DDX0</accession>
<keyword evidence="3" id="KW-1185">Reference proteome</keyword>
<evidence type="ECO:0000313" key="3">
    <source>
        <dbReference type="Proteomes" id="UP001224775"/>
    </source>
</evidence>
<evidence type="ECO:0000256" key="1">
    <source>
        <dbReference type="SAM" id="MobiDB-lite"/>
    </source>
</evidence>
<evidence type="ECO:0000313" key="2">
    <source>
        <dbReference type="EMBL" id="KAK1744026.1"/>
    </source>
</evidence>
<organism evidence="2 3">
    <name type="scientific">Skeletonema marinoi</name>
    <dbReference type="NCBI Taxonomy" id="267567"/>
    <lineage>
        <taxon>Eukaryota</taxon>
        <taxon>Sar</taxon>
        <taxon>Stramenopiles</taxon>
        <taxon>Ochrophyta</taxon>
        <taxon>Bacillariophyta</taxon>
        <taxon>Coscinodiscophyceae</taxon>
        <taxon>Thalassiosirophycidae</taxon>
        <taxon>Thalassiosirales</taxon>
        <taxon>Skeletonemataceae</taxon>
        <taxon>Skeletonema</taxon>
        <taxon>Skeletonema marinoi-dohrnii complex</taxon>
    </lineage>
</organism>
<comment type="caution">
    <text evidence="2">The sequence shown here is derived from an EMBL/GenBank/DDBJ whole genome shotgun (WGS) entry which is preliminary data.</text>
</comment>
<dbReference type="AlphaFoldDB" id="A0AAD9DDX0"/>